<accession>A0A2T2WQ39</accession>
<dbReference type="Gene3D" id="3.30.70.100">
    <property type="match status" value="1"/>
</dbReference>
<dbReference type="Proteomes" id="UP000242699">
    <property type="component" value="Unassembled WGS sequence"/>
</dbReference>
<dbReference type="Pfam" id="PF07110">
    <property type="entry name" value="EthD"/>
    <property type="match status" value="1"/>
</dbReference>
<dbReference type="GO" id="GO:0016491">
    <property type="term" value="F:oxidoreductase activity"/>
    <property type="evidence" value="ECO:0007669"/>
    <property type="project" value="InterPro"/>
</dbReference>
<feature type="domain" description="EthD" evidence="1">
    <location>
        <begin position="11"/>
        <end position="88"/>
    </location>
</feature>
<sequence>MIKLIALYRTPEDPEAFDEHYRSVHTPLAEQMPGLRNMEITRMKPLSPHTKSSYYLMAEMTFDDDEALQIALQSDAGKASAKDLQGFAQGLVELYIGTSES</sequence>
<dbReference type="InterPro" id="IPR011008">
    <property type="entry name" value="Dimeric_a/b-barrel"/>
</dbReference>
<protein>
    <submittedName>
        <fullName evidence="2">EthD family reductase</fullName>
    </submittedName>
</protein>
<proteinExistence type="predicted"/>
<dbReference type="NCBIfam" id="TIGR02118">
    <property type="entry name" value="EthD family reductase"/>
    <property type="match status" value="1"/>
</dbReference>
<evidence type="ECO:0000313" key="2">
    <source>
        <dbReference type="EMBL" id="PSR24333.1"/>
    </source>
</evidence>
<reference evidence="2 3" key="1">
    <citation type="journal article" date="2014" name="BMC Genomics">
        <title>Comparison of environmental and isolate Sulfobacillus genomes reveals diverse carbon, sulfur, nitrogen, and hydrogen metabolisms.</title>
        <authorList>
            <person name="Justice N.B."/>
            <person name="Norman A."/>
            <person name="Brown C.T."/>
            <person name="Singh A."/>
            <person name="Thomas B.C."/>
            <person name="Banfield J.F."/>
        </authorList>
    </citation>
    <scope>NUCLEOTIDE SEQUENCE [LARGE SCALE GENOMIC DNA]</scope>
    <source>
        <strain evidence="2">AMDSBA1</strain>
    </source>
</reference>
<dbReference type="PANTHER" id="PTHR40260">
    <property type="entry name" value="BLR8190 PROTEIN"/>
    <property type="match status" value="1"/>
</dbReference>
<comment type="caution">
    <text evidence="2">The sequence shown here is derived from an EMBL/GenBank/DDBJ whole genome shotgun (WGS) entry which is preliminary data.</text>
</comment>
<gene>
    <name evidence="2" type="ORF">C7B43_19305</name>
</gene>
<organism evidence="2 3">
    <name type="scientific">Sulfobacillus benefaciens</name>
    <dbReference type="NCBI Taxonomy" id="453960"/>
    <lineage>
        <taxon>Bacteria</taxon>
        <taxon>Bacillati</taxon>
        <taxon>Bacillota</taxon>
        <taxon>Clostridia</taxon>
        <taxon>Eubacteriales</taxon>
        <taxon>Clostridiales Family XVII. Incertae Sedis</taxon>
        <taxon>Sulfobacillus</taxon>
    </lineage>
</organism>
<evidence type="ECO:0000313" key="3">
    <source>
        <dbReference type="Proteomes" id="UP000242699"/>
    </source>
</evidence>
<dbReference type="EMBL" id="PXYT01000082">
    <property type="protein sequence ID" value="PSR24333.1"/>
    <property type="molecule type" value="Genomic_DNA"/>
</dbReference>
<name>A0A2T2WQ39_9FIRM</name>
<dbReference type="SUPFAM" id="SSF54909">
    <property type="entry name" value="Dimeric alpha+beta barrel"/>
    <property type="match status" value="1"/>
</dbReference>
<evidence type="ECO:0000259" key="1">
    <source>
        <dbReference type="Pfam" id="PF07110"/>
    </source>
</evidence>
<dbReference type="InterPro" id="IPR009799">
    <property type="entry name" value="EthD_dom"/>
</dbReference>
<dbReference type="AlphaFoldDB" id="A0A2T2WQ39"/>
<dbReference type="PANTHER" id="PTHR40260:SF2">
    <property type="entry name" value="BLR8190 PROTEIN"/>
    <property type="match status" value="1"/>
</dbReference>